<organism evidence="3 4">
    <name type="scientific">Salegentibacter agarivorans</name>
    <dbReference type="NCBI Taxonomy" id="345907"/>
    <lineage>
        <taxon>Bacteria</taxon>
        <taxon>Pseudomonadati</taxon>
        <taxon>Bacteroidota</taxon>
        <taxon>Flavobacteriia</taxon>
        <taxon>Flavobacteriales</taxon>
        <taxon>Flavobacteriaceae</taxon>
        <taxon>Salegentibacter</taxon>
    </lineage>
</organism>
<evidence type="ECO:0000259" key="2">
    <source>
        <dbReference type="Pfam" id="PF07715"/>
    </source>
</evidence>
<evidence type="ECO:0000256" key="1">
    <source>
        <dbReference type="SAM" id="SignalP"/>
    </source>
</evidence>
<sequence length="1005" mass="112527">MNIIKFKVVFCALFALMPFIGVAQTSEDIDVEAIVRGKEGKPLVGATVTTEAGNTVVTDSIGSFSLSTGLYSTLAVAALEYKPTTVIVTPFVDNISLEPAEGYEDVNVAFRKVEKRNLISGVSFVDLDELMEKNYNTSTLENMEGFANGFHGNIWGMDEYLVLIDGVPRDAGSIMPTEIDQISFLKGVSAVALYGSRAAKGVVQITTKRGKIQKQEIDVRINAGMFVPKSYPKYLGSAEYMTLYNEARANDGLSQRFDDETIYQHAAGDNPYRYPDVNYYSSDYLQETYNRYDATAQISGGNETAQYYTNLGFYSAGSLLNFGEAENNRTQRFNIRGNVDIDITETLYATVNASAVYYNGWGVNTDYWSGAANLRPNRFSPLIPTSMIEESDENSLQYVNNSSNLIDGQYLLGGTQLDQTNPFAAIYAGGSNNYTSRQFQFNTGIGADLGNLLEGLSFHSNFGVDYSTSYNQSYNNEYAVYEPSWTNYDGDDLIASLTQYGQDARSGVQNISDSWYRQTISFSGQFNYETKIEEDHNVSAMLIANGFQQSISEEYHRTSNANLGLYVGYDYLDKYFVNFSGALVHSAKLPEGNRQAFSPTFTLGWRLSEENFLQNSTVFDELKLTASAGILHTDIDIQDYYLYESIYTQTDGAWFNWRDGALSRSTDSRRGQNDDLTFSKREEINLGVEASLFDNLFQIQGSVFANRMTGGIVQASVLYPNYFETGWPNSSFIPYVNYNDDERVGFDFRADWNQQFGELKTTLGVVGTYYDTKATKRAEMYEDEYQSREGNPLDGIWGLESDGLFASAEEIANSPSQSYGQVAPGDIKYIDQNGDGVIDNQDEVYLGKAGWFGPPLTLGVNFTAEWKDFTFFALGIGRFGAHGMKNSSYFWMDGEDKYSIVARDRWTPETSETATYPRLTTTNSNNNFRNSDFWLYSTDRFDLAKVQISYNFPKELFAQSFVQELGVYVNGANLLTVSPEREILELNVGSAPQNRFYNLGVKAIF</sequence>
<accession>A0A1I2KVS7</accession>
<evidence type="ECO:0000313" key="3">
    <source>
        <dbReference type="EMBL" id="SFF70360.1"/>
    </source>
</evidence>
<gene>
    <name evidence="3" type="ORF">SAMN04488033_105105</name>
</gene>
<dbReference type="EMBL" id="FOOH01000005">
    <property type="protein sequence ID" value="SFF70360.1"/>
    <property type="molecule type" value="Genomic_DNA"/>
</dbReference>
<name>A0A1I2KVS7_9FLAO</name>
<evidence type="ECO:0000313" key="4">
    <source>
        <dbReference type="Proteomes" id="UP000199116"/>
    </source>
</evidence>
<dbReference type="Proteomes" id="UP000199116">
    <property type="component" value="Unassembled WGS sequence"/>
</dbReference>
<dbReference type="Pfam" id="PF07715">
    <property type="entry name" value="Plug"/>
    <property type="match status" value="1"/>
</dbReference>
<dbReference type="AlphaFoldDB" id="A0A1I2KVS7"/>
<feature type="signal peptide" evidence="1">
    <location>
        <begin position="1"/>
        <end position="23"/>
    </location>
</feature>
<protein>
    <submittedName>
        <fullName evidence="3">TonB-linked outer membrane protein, SusC/RagA family</fullName>
    </submittedName>
</protein>
<keyword evidence="1" id="KW-0732">Signal</keyword>
<dbReference type="RefSeq" id="WP_093303456.1">
    <property type="nucleotide sequence ID" value="NZ_FOOH01000005.1"/>
</dbReference>
<dbReference type="Gene3D" id="2.170.130.10">
    <property type="entry name" value="TonB-dependent receptor, plug domain"/>
    <property type="match status" value="1"/>
</dbReference>
<dbReference type="InterPro" id="IPR037066">
    <property type="entry name" value="Plug_dom_sf"/>
</dbReference>
<feature type="chain" id="PRO_5011481390" evidence="1">
    <location>
        <begin position="24"/>
        <end position="1005"/>
    </location>
</feature>
<reference evidence="4" key="1">
    <citation type="submission" date="2016-10" db="EMBL/GenBank/DDBJ databases">
        <authorList>
            <person name="Varghese N."/>
            <person name="Submissions S."/>
        </authorList>
    </citation>
    <scope>NUCLEOTIDE SEQUENCE [LARGE SCALE GENOMIC DNA]</scope>
    <source>
        <strain evidence="4">DSM 23515</strain>
    </source>
</reference>
<proteinExistence type="predicted"/>
<feature type="domain" description="TonB-dependent receptor plug" evidence="2">
    <location>
        <begin position="142"/>
        <end position="202"/>
    </location>
</feature>
<dbReference type="InterPro" id="IPR023996">
    <property type="entry name" value="TonB-dep_OMP_SusC/RagA"/>
</dbReference>
<dbReference type="NCBIfam" id="TIGR04056">
    <property type="entry name" value="OMP_RagA_SusC"/>
    <property type="match status" value="1"/>
</dbReference>
<keyword evidence="4" id="KW-1185">Reference proteome</keyword>
<dbReference type="InterPro" id="IPR012910">
    <property type="entry name" value="Plug_dom"/>
</dbReference>
<dbReference type="SUPFAM" id="SSF56935">
    <property type="entry name" value="Porins"/>
    <property type="match status" value="1"/>
</dbReference>